<evidence type="ECO:0000313" key="4">
    <source>
        <dbReference type="EMBL" id="CDR33800.1"/>
    </source>
</evidence>
<accession>A0A090D1G6</accession>
<name>A0A090D1G6_9BACT</name>
<dbReference type="CDD" id="cd05242">
    <property type="entry name" value="SDR_a8"/>
    <property type="match status" value="1"/>
</dbReference>
<dbReference type="Proteomes" id="UP000031552">
    <property type="component" value="Unassembled WGS sequence"/>
</dbReference>
<sequence>MKILLAGSSGFVGSNLSDYLKKEGHQVTALTRSKDAPSNSIYWDPSHQILNPKSVEGFEAWINLAGENISGRWSEEKKKKILESRVQTTELLAKVASELNHPPKVFLNASAVGFYGTNRKGEKLTEESGPGTGFLSLVCQEWEKSLDPIEDKGVRVVKLRFGVILSPQGGALKTMSLPFKLGLGGPIGDGSQAMSWIALEDVLRIIQFCLTNEVYGPINCVSPQPVTNKEFTNLLAKALHRAAFLPMPAFLARFVLGEMADEMLLSSIYALPEELTQANFQFKYPALEPLLKDYFKG</sequence>
<comment type="caution">
    <text evidence="4">The sequence shown here is derived from an EMBL/GenBank/DDBJ whole genome shotgun (WGS) entry which is preliminary data.</text>
</comment>
<dbReference type="Gene3D" id="3.40.50.720">
    <property type="entry name" value="NAD(P)-binding Rossmann-like Domain"/>
    <property type="match status" value="1"/>
</dbReference>
<dbReference type="AlphaFoldDB" id="A0A090D1G6"/>
<protein>
    <recommendedName>
        <fullName evidence="6">TIGR01777 family protein</fullName>
    </recommendedName>
</protein>
<evidence type="ECO:0008006" key="6">
    <source>
        <dbReference type="Google" id="ProtNLM"/>
    </source>
</evidence>
<dbReference type="PANTHER" id="PTHR11092">
    <property type="entry name" value="SUGAR NUCLEOTIDE EPIMERASE RELATED"/>
    <property type="match status" value="1"/>
</dbReference>
<comment type="similarity">
    <text evidence="1">Belongs to the NAD(P)-dependent epimerase/dehydratase family. SDR39U1 subfamily.</text>
</comment>
<evidence type="ECO:0000259" key="3">
    <source>
        <dbReference type="Pfam" id="PF08338"/>
    </source>
</evidence>
<keyword evidence="5" id="KW-1185">Reference proteome</keyword>
<dbReference type="InterPro" id="IPR013549">
    <property type="entry name" value="DUF1731"/>
</dbReference>
<dbReference type="RefSeq" id="WP_041017348.1">
    <property type="nucleotide sequence ID" value="NZ_CCEJ010000004.1"/>
</dbReference>
<feature type="domain" description="DUF1731" evidence="3">
    <location>
        <begin position="247"/>
        <end position="293"/>
    </location>
</feature>
<dbReference type="Pfam" id="PF08338">
    <property type="entry name" value="DUF1731"/>
    <property type="match status" value="1"/>
</dbReference>
<dbReference type="NCBIfam" id="TIGR01777">
    <property type="entry name" value="yfcH"/>
    <property type="match status" value="1"/>
</dbReference>
<dbReference type="InterPro" id="IPR010099">
    <property type="entry name" value="SDR39U1"/>
</dbReference>
<reference evidence="4" key="1">
    <citation type="submission" date="2013-12" db="EMBL/GenBank/DDBJ databases">
        <authorList>
            <person name="Linke B."/>
        </authorList>
    </citation>
    <scope>NUCLEOTIDE SEQUENCE [LARGE SCALE GENOMIC DNA]</scope>
    <source>
        <strain evidence="4">CRIB-18</strain>
    </source>
</reference>
<dbReference type="eggNOG" id="COG1090">
    <property type="taxonomic scope" value="Bacteria"/>
</dbReference>
<evidence type="ECO:0000259" key="2">
    <source>
        <dbReference type="Pfam" id="PF01370"/>
    </source>
</evidence>
<organism evidence="4 5">
    <name type="scientific">Candidatus Criblamydia sequanensis CRIB-18</name>
    <dbReference type="NCBI Taxonomy" id="1437425"/>
    <lineage>
        <taxon>Bacteria</taxon>
        <taxon>Pseudomonadati</taxon>
        <taxon>Chlamydiota</taxon>
        <taxon>Chlamydiia</taxon>
        <taxon>Parachlamydiales</taxon>
        <taxon>Candidatus Criblamydiaceae</taxon>
        <taxon>Candidatus Criblamydia</taxon>
    </lineage>
</organism>
<reference evidence="4" key="2">
    <citation type="submission" date="2014-09" db="EMBL/GenBank/DDBJ databases">
        <title>Criblamydia sequanensis harbors a mega-plasmid encoding arsenite resistance.</title>
        <authorList>
            <person name="Bertelli C."/>
            <person name="Goesmann A."/>
            <person name="Greub G."/>
        </authorList>
    </citation>
    <scope>NUCLEOTIDE SEQUENCE [LARGE SCALE GENOMIC DNA]</scope>
    <source>
        <strain evidence="4">CRIB-18</strain>
    </source>
</reference>
<dbReference type="PANTHER" id="PTHR11092:SF0">
    <property type="entry name" value="EPIMERASE FAMILY PROTEIN SDR39U1"/>
    <property type="match status" value="1"/>
</dbReference>
<dbReference type="STRING" id="1437425.CSEC_0973"/>
<dbReference type="OrthoDB" id="9801773at2"/>
<evidence type="ECO:0000256" key="1">
    <source>
        <dbReference type="ARBA" id="ARBA00009353"/>
    </source>
</evidence>
<evidence type="ECO:0000313" key="5">
    <source>
        <dbReference type="Proteomes" id="UP000031552"/>
    </source>
</evidence>
<proteinExistence type="inferred from homology"/>
<dbReference type="EMBL" id="CCEJ010000004">
    <property type="protein sequence ID" value="CDR33800.1"/>
    <property type="molecule type" value="Genomic_DNA"/>
</dbReference>
<feature type="domain" description="NAD-dependent epimerase/dehydratase" evidence="2">
    <location>
        <begin position="3"/>
        <end position="212"/>
    </location>
</feature>
<dbReference type="Pfam" id="PF01370">
    <property type="entry name" value="Epimerase"/>
    <property type="match status" value="1"/>
</dbReference>
<dbReference type="SUPFAM" id="SSF51735">
    <property type="entry name" value="NAD(P)-binding Rossmann-fold domains"/>
    <property type="match status" value="1"/>
</dbReference>
<dbReference type="InterPro" id="IPR036291">
    <property type="entry name" value="NAD(P)-bd_dom_sf"/>
</dbReference>
<dbReference type="InterPro" id="IPR001509">
    <property type="entry name" value="Epimerase_deHydtase"/>
</dbReference>
<gene>
    <name evidence="4" type="ORF">CSEC_0973</name>
</gene>